<keyword evidence="4 8" id="KW-0812">Transmembrane</keyword>
<evidence type="ECO:0000313" key="11">
    <source>
        <dbReference type="EMBL" id="ADT63082.1"/>
    </source>
</evidence>
<dbReference type="Pfam" id="PF00510">
    <property type="entry name" value="COX3"/>
    <property type="match status" value="1"/>
</dbReference>
<evidence type="ECO:0000256" key="5">
    <source>
        <dbReference type="ARBA" id="ARBA00022967"/>
    </source>
</evidence>
<keyword evidence="8 11" id="KW-0496">Mitochondrion</keyword>
<evidence type="ECO:0000256" key="7">
    <source>
        <dbReference type="ARBA" id="ARBA00023136"/>
    </source>
</evidence>
<evidence type="ECO:0000256" key="2">
    <source>
        <dbReference type="ARBA" id="ARBA00010581"/>
    </source>
</evidence>
<keyword evidence="5" id="KW-1278">Translocase</keyword>
<evidence type="ECO:0000259" key="10">
    <source>
        <dbReference type="PROSITE" id="PS50253"/>
    </source>
</evidence>
<gene>
    <name evidence="11" type="primary">COX3</name>
</gene>
<evidence type="ECO:0000256" key="3">
    <source>
        <dbReference type="ARBA" id="ARBA00015944"/>
    </source>
</evidence>
<dbReference type="PANTHER" id="PTHR11403">
    <property type="entry name" value="CYTOCHROME C OXIDASE SUBUNIT III"/>
    <property type="match status" value="1"/>
</dbReference>
<keyword evidence="7 9" id="KW-0472">Membrane</keyword>
<dbReference type="InterPro" id="IPR013833">
    <property type="entry name" value="Cyt_c_oxidase_su3_a-hlx"/>
</dbReference>
<dbReference type="InterPro" id="IPR033945">
    <property type="entry name" value="Cyt_c_oxase_su3_dom"/>
</dbReference>
<feature type="transmembrane region" description="Helical" evidence="9">
    <location>
        <begin position="40"/>
        <end position="58"/>
    </location>
</feature>
<feature type="transmembrane region" description="Helical" evidence="9">
    <location>
        <begin position="158"/>
        <end position="179"/>
    </location>
</feature>
<dbReference type="PANTHER" id="PTHR11403:SF7">
    <property type="entry name" value="CYTOCHROME C OXIDASE SUBUNIT 3"/>
    <property type="match status" value="1"/>
</dbReference>
<sequence length="261" mass="30283">MTNQTHPFHMVSSSPWPLIASLNVMSLTTSIILMNNKLNTHLYILNLCLTFLTAILWWRDVTRESFLEGLHTLKVIRGLKLGMILFIVSEILFFTSFFWAYFHSSLSPTFFIGSLWPPIPINPFDPLQIPFLNTIILLSSGLTVTWSHHSMLISNLFLSKLSLLITILLGVYFSLLQLFEYMEASFTLADSIYSSCFFMATSFHGFHVMIGSSFLLVMLARMLATHFSKHHHFGYEAAIWYWHFVDVVWLFLYLAIYWWGL</sequence>
<keyword evidence="6 9" id="KW-1133">Transmembrane helix</keyword>
<dbReference type="GO" id="GO:0006123">
    <property type="term" value="P:mitochondrial electron transport, cytochrome c to oxygen"/>
    <property type="evidence" value="ECO:0007669"/>
    <property type="project" value="TreeGrafter"/>
</dbReference>
<dbReference type="InterPro" id="IPR035973">
    <property type="entry name" value="Cyt_c_oxidase_su3-like_sf"/>
</dbReference>
<feature type="transmembrane region" description="Helical" evidence="9">
    <location>
        <begin position="240"/>
        <end position="260"/>
    </location>
</feature>
<dbReference type="Gene3D" id="1.20.120.80">
    <property type="entry name" value="Cytochrome c oxidase, subunit III, four-helix bundle"/>
    <property type="match status" value="1"/>
</dbReference>
<protein>
    <recommendedName>
        <fullName evidence="3 8">Cytochrome c oxidase subunit 3</fullName>
    </recommendedName>
</protein>
<feature type="transmembrane region" description="Helical" evidence="9">
    <location>
        <begin position="191"/>
        <end position="219"/>
    </location>
</feature>
<dbReference type="GeneID" id="11538887"/>
<geneLocation type="mitochondrion" evidence="11"/>
<proteinExistence type="inferred from homology"/>
<dbReference type="AlphaFoldDB" id="G9BG44"/>
<feature type="domain" description="Heme-copper oxidase subunit III family profile" evidence="10">
    <location>
        <begin position="4"/>
        <end position="261"/>
    </location>
</feature>
<evidence type="ECO:0000256" key="6">
    <source>
        <dbReference type="ARBA" id="ARBA00022989"/>
    </source>
</evidence>
<dbReference type="InterPro" id="IPR000298">
    <property type="entry name" value="Cyt_c_oxidase-like_su3"/>
</dbReference>
<comment type="function">
    <text evidence="8">Component of the cytochrome c oxidase, the last enzyme in the mitochondrial electron transport chain which drives oxidative phosphorylation. The respiratory chain contains 3 multisubunit complexes succinate dehydrogenase (complex II, CII), ubiquinol-cytochrome c oxidoreductase (cytochrome b-c1 complex, complex III, CIII) and cytochrome c oxidase (complex IV, CIV), that cooperate to transfer electrons derived from NADH and succinate to molecular oxygen, creating an electrochemical gradient over the inner membrane that drives transmembrane transport and the ATP synthase. Cytochrome c oxidase is the component of the respiratory chain that catalyzes the reduction of oxygen to water. Electrons originating from reduced cytochrome c in the intermembrane space (IMS) are transferred via the dinuclear copper A center (CU(A)) of subunit 2 and heme A of subunit 1 to the active site in subunit 1, a binuclear center (BNC) formed by heme A3 and copper B (CU(B)). The BNC reduces molecular oxygen to 2 water molecules using 4 electrons from cytochrome c in the IMS and 4 protons from the mitochondrial matrix.</text>
</comment>
<name>G9BG44_9MYRI</name>
<dbReference type="Gene3D" id="1.10.287.70">
    <property type="match status" value="1"/>
</dbReference>
<dbReference type="SUPFAM" id="SSF81452">
    <property type="entry name" value="Cytochrome c oxidase subunit III-like"/>
    <property type="match status" value="1"/>
</dbReference>
<evidence type="ECO:0000256" key="1">
    <source>
        <dbReference type="ARBA" id="ARBA00004141"/>
    </source>
</evidence>
<dbReference type="GO" id="GO:0016020">
    <property type="term" value="C:membrane"/>
    <property type="evidence" value="ECO:0007669"/>
    <property type="project" value="UniProtKB-SubCell"/>
</dbReference>
<feature type="transmembrane region" description="Helical" evidence="9">
    <location>
        <begin position="79"/>
        <end position="102"/>
    </location>
</feature>
<comment type="similarity">
    <text evidence="2 8">Belongs to the cytochrome c oxidase subunit 3 family.</text>
</comment>
<dbReference type="GO" id="GO:0005739">
    <property type="term" value="C:mitochondrion"/>
    <property type="evidence" value="ECO:0007669"/>
    <property type="project" value="TreeGrafter"/>
</dbReference>
<dbReference type="FunFam" id="1.20.120.80:FF:000002">
    <property type="entry name" value="Cytochrome c oxidase subunit 3"/>
    <property type="match status" value="1"/>
</dbReference>
<feature type="transmembrane region" description="Helical" evidence="9">
    <location>
        <begin position="127"/>
        <end position="146"/>
    </location>
</feature>
<evidence type="ECO:0000256" key="8">
    <source>
        <dbReference type="RuleBase" id="RU003375"/>
    </source>
</evidence>
<evidence type="ECO:0000256" key="4">
    <source>
        <dbReference type="ARBA" id="ARBA00022692"/>
    </source>
</evidence>
<dbReference type="InterPro" id="IPR024791">
    <property type="entry name" value="Cyt_c/ubiquinol_Oxase_su3"/>
</dbReference>
<dbReference type="CDD" id="cd01665">
    <property type="entry name" value="Cyt_c_Oxidase_III"/>
    <property type="match status" value="1"/>
</dbReference>
<evidence type="ECO:0000256" key="9">
    <source>
        <dbReference type="SAM" id="Phobius"/>
    </source>
</evidence>
<dbReference type="CTD" id="4514"/>
<comment type="subcellular location">
    <subcellularLocation>
        <location evidence="1">Membrane</location>
        <topology evidence="1">Multi-pass membrane protein</topology>
    </subcellularLocation>
</comment>
<feature type="transmembrane region" description="Helical" evidence="9">
    <location>
        <begin position="16"/>
        <end position="34"/>
    </location>
</feature>
<dbReference type="RefSeq" id="YP_005087980.1">
    <property type="nucleotide sequence ID" value="NC_016676.1"/>
</dbReference>
<dbReference type="EMBL" id="HQ457012">
    <property type="protein sequence ID" value="ADT63082.1"/>
    <property type="molecule type" value="Genomic_DNA"/>
</dbReference>
<reference evidence="11" key="1">
    <citation type="journal article" date="2012" name="Gene">
        <title>The complete mitochondrial genome of Pauropus longiramus (Myriapoda: Pauropoda): Implications on early diversification of the myriapods revealed from comparative analysis.</title>
        <authorList>
            <person name="Dong Y."/>
            <person name="Sun H."/>
            <person name="Guo H."/>
            <person name="Pan D."/>
            <person name="Qian C."/>
            <person name="Hao S."/>
            <person name="Zhou K."/>
        </authorList>
    </citation>
    <scope>NUCLEOTIDE SEQUENCE</scope>
</reference>
<dbReference type="PROSITE" id="PS50253">
    <property type="entry name" value="COX3"/>
    <property type="match status" value="1"/>
</dbReference>
<organism evidence="11">
    <name type="scientific">Pauropus longiramus</name>
    <dbReference type="NCBI Taxonomy" id="933850"/>
    <lineage>
        <taxon>Eukaryota</taxon>
        <taxon>Metazoa</taxon>
        <taxon>Ecdysozoa</taxon>
        <taxon>Arthropoda</taxon>
        <taxon>Myriapoda</taxon>
        <taxon>Pauropoda</taxon>
        <taxon>Tetramerocerata</taxon>
        <taxon>Pauropodidae</taxon>
        <taxon>Pauropus</taxon>
    </lineage>
</organism>
<accession>G9BG44</accession>
<dbReference type="GO" id="GO:0004129">
    <property type="term" value="F:cytochrome-c oxidase activity"/>
    <property type="evidence" value="ECO:0007669"/>
    <property type="project" value="InterPro"/>
</dbReference>